<proteinExistence type="predicted"/>
<evidence type="ECO:0000313" key="1">
    <source>
        <dbReference type="EMBL" id="REC64510.1"/>
    </source>
</evidence>
<organism evidence="1 2">
    <name type="scientific">Chryseobacterium flavum</name>
    <dbReference type="NCBI Taxonomy" id="415851"/>
    <lineage>
        <taxon>Bacteria</taxon>
        <taxon>Pseudomonadati</taxon>
        <taxon>Bacteroidota</taxon>
        <taxon>Flavobacteriia</taxon>
        <taxon>Flavobacteriales</taxon>
        <taxon>Weeksellaceae</taxon>
        <taxon>Chryseobacterium group</taxon>
        <taxon>Chryseobacterium</taxon>
    </lineage>
</organism>
<dbReference type="Proteomes" id="UP000256769">
    <property type="component" value="Unassembled WGS sequence"/>
</dbReference>
<name>A0A3D9CF09_9FLAO</name>
<dbReference type="AlphaFoldDB" id="A0A3D9CF09"/>
<comment type="caution">
    <text evidence="1">The sequence shown here is derived from an EMBL/GenBank/DDBJ whole genome shotgun (WGS) entry which is preliminary data.</text>
</comment>
<accession>A0A3D9CF09</accession>
<gene>
    <name evidence="1" type="ORF">DRF59_20640</name>
</gene>
<evidence type="ECO:0000313" key="2">
    <source>
        <dbReference type="Proteomes" id="UP000256769"/>
    </source>
</evidence>
<protein>
    <submittedName>
        <fullName evidence="1">Uncharacterized protein</fullName>
    </submittedName>
</protein>
<keyword evidence="2" id="KW-1185">Reference proteome</keyword>
<reference evidence="1 2" key="1">
    <citation type="journal article" date="2007" name="Int. J. Syst. Evol. Microbiol.">
        <title>Chryseobacterium flavum sp. nov., isolated from polluted soil.</title>
        <authorList>
            <person name="Zhou Y."/>
            <person name="Dong J."/>
            <person name="Wang X."/>
            <person name="Huang X."/>
            <person name="Zhang K.Y."/>
            <person name="Zhang Y.Q."/>
            <person name="Guo Y.F."/>
            <person name="Lai R."/>
            <person name="Li W.J."/>
        </authorList>
    </citation>
    <scope>NUCLEOTIDE SEQUENCE [LARGE SCALE GENOMIC DNA]</scope>
    <source>
        <strain evidence="1 2">KCTC 12877</strain>
    </source>
</reference>
<dbReference type="EMBL" id="QNUE01000035">
    <property type="protein sequence ID" value="REC64510.1"/>
    <property type="molecule type" value="Genomic_DNA"/>
</dbReference>
<sequence length="126" mass="14451">MTSCGGKLPDSVIESEQRRQILVDYFRNLPEISETLINPELDKILNKDSGSGGGLEDYFFLAKKGLYSFDKTVLNNFFDPHYHLVVFPKNPLRLKDLSQDILDIIVKTKYEGKLKDIQNIDISEIK</sequence>